<sequence length="513" mass="58817">MLLECLFIFVVVLYVCQRWAKRDIYALEKQLRSGLRSLPFLGHGYLFFGNNQTLMKAFQRLGRAAIKNEHGLCPLWIGTKFYTVMADCEAADFVLKTALAKDDIMKMATLFLGNGSIFAPVPIWKPRRRVLIPTFGTKNMKHFLWIFNKQSNVLTEQLDKVAGSGTVSIWRYYTAYTMDSIAEATLGYQMHAQTNSGHPFLQAFDTGLEQCAIRLCSPWLHSDVVYHNLPIYKKLVAMKNYMWGFLKELIDTKRKEMKKAEKNKQETNDCDSNESMTTFLELLIRSPGADDGYTDTEVLEELMVIMIAGNDTSAVGSSFVTLMFARHPDVQEKVLEELQQVFGESDRPVSSKDLPRLKYLDAVIKETLRLYPPVPVTTRKIEKEIILPSGIKLIPGTGALMNIWAIHRNPRQWGDDAEQFRPERFLDSPLKHPAAFMPFSHGPRNCVGYQFAMTSMKTVLSSVLRRYKILPAEHSPHSQPSIRPIRLKFDLMMKDVDGFQIQLEHRSKQRHSY</sequence>
<evidence type="ECO:0008006" key="19">
    <source>
        <dbReference type="Google" id="ProtNLM"/>
    </source>
</evidence>
<keyword evidence="12 15" id="KW-0503">Monooxygenase</keyword>
<comment type="similarity">
    <text evidence="5 15">Belongs to the cytochrome P450 family.</text>
</comment>
<keyword evidence="10 15" id="KW-0560">Oxidoreductase</keyword>
<dbReference type="PRINTS" id="PR00385">
    <property type="entry name" value="P450"/>
</dbReference>
<evidence type="ECO:0000256" key="2">
    <source>
        <dbReference type="ARBA" id="ARBA00003690"/>
    </source>
</evidence>
<dbReference type="PROSITE" id="PS00086">
    <property type="entry name" value="CYTOCHROME_P450"/>
    <property type="match status" value="1"/>
</dbReference>
<comment type="subcellular location">
    <subcellularLocation>
        <location evidence="4">Endoplasmic reticulum membrane</location>
        <topology evidence="4">Peripheral membrane protein</topology>
    </subcellularLocation>
    <subcellularLocation>
        <location evidence="3">Microsome membrane</location>
        <topology evidence="3">Peripheral membrane protein</topology>
    </subcellularLocation>
</comment>
<dbReference type="GO" id="GO:0005506">
    <property type="term" value="F:iron ion binding"/>
    <property type="evidence" value="ECO:0007669"/>
    <property type="project" value="InterPro"/>
</dbReference>
<dbReference type="GO" id="GO:0016705">
    <property type="term" value="F:oxidoreductase activity, acting on paired donors, with incorporation or reduction of molecular oxygen"/>
    <property type="evidence" value="ECO:0007669"/>
    <property type="project" value="InterPro"/>
</dbReference>
<dbReference type="InterPro" id="IPR002401">
    <property type="entry name" value="Cyt_P450_E_grp-I"/>
</dbReference>
<evidence type="ECO:0000256" key="10">
    <source>
        <dbReference type="ARBA" id="ARBA00023002"/>
    </source>
</evidence>
<evidence type="ECO:0000256" key="11">
    <source>
        <dbReference type="ARBA" id="ARBA00023004"/>
    </source>
</evidence>
<reference evidence="17 18" key="1">
    <citation type="submission" date="2020-04" db="EMBL/GenBank/DDBJ databases">
        <authorList>
            <person name="Wallbank WR R."/>
            <person name="Pardo Diaz C."/>
            <person name="Kozak K."/>
            <person name="Martin S."/>
            <person name="Jiggins C."/>
            <person name="Moest M."/>
            <person name="Warren A I."/>
            <person name="Byers J.R.P. K."/>
            <person name="Montejo-Kovacevich G."/>
            <person name="Yen C E."/>
        </authorList>
    </citation>
    <scope>NUCLEOTIDE SEQUENCE [LARGE SCALE GENOMIC DNA]</scope>
</reference>
<dbReference type="InterPro" id="IPR050196">
    <property type="entry name" value="Cytochrome_P450_Monoox"/>
</dbReference>
<dbReference type="GO" id="GO:0004497">
    <property type="term" value="F:monooxygenase activity"/>
    <property type="evidence" value="ECO:0007669"/>
    <property type="project" value="UniProtKB-KW"/>
</dbReference>
<evidence type="ECO:0000256" key="4">
    <source>
        <dbReference type="ARBA" id="ARBA00004406"/>
    </source>
</evidence>
<feature type="binding site" description="axial binding residue" evidence="14">
    <location>
        <position position="446"/>
    </location>
    <ligand>
        <name>heme</name>
        <dbReference type="ChEBI" id="CHEBI:30413"/>
    </ligand>
    <ligandPart>
        <name>Fe</name>
        <dbReference type="ChEBI" id="CHEBI:18248"/>
    </ligandPart>
</feature>
<keyword evidence="9" id="KW-0492">Microsome</keyword>
<evidence type="ECO:0000256" key="3">
    <source>
        <dbReference type="ARBA" id="ARBA00004174"/>
    </source>
</evidence>
<evidence type="ECO:0000256" key="14">
    <source>
        <dbReference type="PIRSR" id="PIRSR602401-1"/>
    </source>
</evidence>
<dbReference type="OrthoDB" id="1470350at2759"/>
<dbReference type="Proteomes" id="UP000494106">
    <property type="component" value="Unassembled WGS sequence"/>
</dbReference>
<evidence type="ECO:0000256" key="8">
    <source>
        <dbReference type="ARBA" id="ARBA00022824"/>
    </source>
</evidence>
<dbReference type="InterPro" id="IPR036396">
    <property type="entry name" value="Cyt_P450_sf"/>
</dbReference>
<organism evidence="17 18">
    <name type="scientific">Arctia plantaginis</name>
    <name type="common">Wood tiger moth</name>
    <name type="synonym">Phalaena plantaginis</name>
    <dbReference type="NCBI Taxonomy" id="874455"/>
    <lineage>
        <taxon>Eukaryota</taxon>
        <taxon>Metazoa</taxon>
        <taxon>Ecdysozoa</taxon>
        <taxon>Arthropoda</taxon>
        <taxon>Hexapoda</taxon>
        <taxon>Insecta</taxon>
        <taxon>Pterygota</taxon>
        <taxon>Neoptera</taxon>
        <taxon>Endopterygota</taxon>
        <taxon>Lepidoptera</taxon>
        <taxon>Glossata</taxon>
        <taxon>Ditrysia</taxon>
        <taxon>Noctuoidea</taxon>
        <taxon>Erebidae</taxon>
        <taxon>Arctiinae</taxon>
        <taxon>Arctia</taxon>
    </lineage>
</organism>
<keyword evidence="8" id="KW-0256">Endoplasmic reticulum</keyword>
<name>A0A8S0YQM5_ARCPL</name>
<keyword evidence="16" id="KW-0732">Signal</keyword>
<keyword evidence="11 14" id="KW-0408">Iron</keyword>
<evidence type="ECO:0000256" key="13">
    <source>
        <dbReference type="ARBA" id="ARBA00023136"/>
    </source>
</evidence>
<keyword evidence="7 14" id="KW-0479">Metal-binding</keyword>
<dbReference type="PANTHER" id="PTHR24291">
    <property type="entry name" value="CYTOCHROME P450 FAMILY 4"/>
    <property type="match status" value="1"/>
</dbReference>
<dbReference type="Gene3D" id="1.10.630.10">
    <property type="entry name" value="Cytochrome P450"/>
    <property type="match status" value="1"/>
</dbReference>
<comment type="cofactor">
    <cofactor evidence="1 14">
        <name>heme</name>
        <dbReference type="ChEBI" id="CHEBI:30413"/>
    </cofactor>
</comment>
<dbReference type="Pfam" id="PF00067">
    <property type="entry name" value="p450"/>
    <property type="match status" value="1"/>
</dbReference>
<dbReference type="EMBL" id="CADEBC010000070">
    <property type="protein sequence ID" value="CAB3221746.1"/>
    <property type="molecule type" value="Genomic_DNA"/>
</dbReference>
<evidence type="ECO:0000313" key="17">
    <source>
        <dbReference type="EMBL" id="CAB3221746.1"/>
    </source>
</evidence>
<gene>
    <name evidence="17" type="ORF">APLA_LOCUS696</name>
</gene>
<feature type="signal peptide" evidence="16">
    <location>
        <begin position="1"/>
        <end position="20"/>
    </location>
</feature>
<dbReference type="InterPro" id="IPR001128">
    <property type="entry name" value="Cyt_P450"/>
</dbReference>
<dbReference type="PRINTS" id="PR00463">
    <property type="entry name" value="EP450I"/>
</dbReference>
<evidence type="ECO:0000256" key="5">
    <source>
        <dbReference type="ARBA" id="ARBA00010617"/>
    </source>
</evidence>
<evidence type="ECO:0000256" key="1">
    <source>
        <dbReference type="ARBA" id="ARBA00001971"/>
    </source>
</evidence>
<protein>
    <recommendedName>
        <fullName evidence="19">Cytochrome P450</fullName>
    </recommendedName>
</protein>
<keyword evidence="6 14" id="KW-0349">Heme</keyword>
<dbReference type="PANTHER" id="PTHR24291:SF189">
    <property type="entry name" value="CYTOCHROME P450 4C3-RELATED"/>
    <property type="match status" value="1"/>
</dbReference>
<dbReference type="InterPro" id="IPR017972">
    <property type="entry name" value="Cyt_P450_CS"/>
</dbReference>
<evidence type="ECO:0000256" key="6">
    <source>
        <dbReference type="ARBA" id="ARBA00022617"/>
    </source>
</evidence>
<keyword evidence="18" id="KW-1185">Reference proteome</keyword>
<evidence type="ECO:0000256" key="12">
    <source>
        <dbReference type="ARBA" id="ARBA00023033"/>
    </source>
</evidence>
<dbReference type="AlphaFoldDB" id="A0A8S0YQM5"/>
<dbReference type="SUPFAM" id="SSF48264">
    <property type="entry name" value="Cytochrome P450"/>
    <property type="match status" value="1"/>
</dbReference>
<dbReference type="GO" id="GO:0005789">
    <property type="term" value="C:endoplasmic reticulum membrane"/>
    <property type="evidence" value="ECO:0007669"/>
    <property type="project" value="UniProtKB-SubCell"/>
</dbReference>
<comment type="function">
    <text evidence="2">May be involved in the metabolism of insect hormones and in the breakdown of synthetic insecticides.</text>
</comment>
<comment type="caution">
    <text evidence="17">The sequence shown here is derived from an EMBL/GenBank/DDBJ whole genome shotgun (WGS) entry which is preliminary data.</text>
</comment>
<evidence type="ECO:0000313" key="18">
    <source>
        <dbReference type="Proteomes" id="UP000494106"/>
    </source>
</evidence>
<evidence type="ECO:0000256" key="9">
    <source>
        <dbReference type="ARBA" id="ARBA00022848"/>
    </source>
</evidence>
<evidence type="ECO:0000256" key="15">
    <source>
        <dbReference type="RuleBase" id="RU000461"/>
    </source>
</evidence>
<keyword evidence="13" id="KW-0472">Membrane</keyword>
<evidence type="ECO:0000256" key="7">
    <source>
        <dbReference type="ARBA" id="ARBA00022723"/>
    </source>
</evidence>
<evidence type="ECO:0000256" key="16">
    <source>
        <dbReference type="SAM" id="SignalP"/>
    </source>
</evidence>
<dbReference type="GO" id="GO:0020037">
    <property type="term" value="F:heme binding"/>
    <property type="evidence" value="ECO:0007669"/>
    <property type="project" value="InterPro"/>
</dbReference>
<feature type="chain" id="PRO_5035846578" description="Cytochrome P450" evidence="16">
    <location>
        <begin position="21"/>
        <end position="513"/>
    </location>
</feature>
<proteinExistence type="inferred from homology"/>
<accession>A0A8S0YQM5</accession>